<dbReference type="Proteomes" id="UP000265515">
    <property type="component" value="Unassembled WGS sequence"/>
</dbReference>
<evidence type="ECO:0000313" key="1">
    <source>
        <dbReference type="EMBL" id="GBG59468.1"/>
    </source>
</evidence>
<evidence type="ECO:0000313" key="2">
    <source>
        <dbReference type="Proteomes" id="UP000265515"/>
    </source>
</evidence>
<accession>A0A388JNW5</accession>
<dbReference type="Gramene" id="GBG59468">
    <property type="protein sequence ID" value="GBG59468"/>
    <property type="gene ID" value="CBR_g38492"/>
</dbReference>
<name>A0A388JNW5_CHABU</name>
<proteinExistence type="predicted"/>
<dbReference type="EMBL" id="BFEA01000004">
    <property type="protein sequence ID" value="GBG59468.1"/>
    <property type="molecule type" value="Genomic_DNA"/>
</dbReference>
<dbReference type="AlphaFoldDB" id="A0A388JNW5"/>
<reference evidence="1 2" key="1">
    <citation type="journal article" date="2018" name="Cell">
        <title>The Chara Genome: Secondary Complexity and Implications for Plant Terrestrialization.</title>
        <authorList>
            <person name="Nishiyama T."/>
            <person name="Sakayama H."/>
            <person name="Vries J.D."/>
            <person name="Buschmann H."/>
            <person name="Saint-Marcoux D."/>
            <person name="Ullrich K.K."/>
            <person name="Haas F.B."/>
            <person name="Vanderstraeten L."/>
            <person name="Becker D."/>
            <person name="Lang D."/>
            <person name="Vosolsobe S."/>
            <person name="Rombauts S."/>
            <person name="Wilhelmsson P.K.I."/>
            <person name="Janitza P."/>
            <person name="Kern R."/>
            <person name="Heyl A."/>
            <person name="Rumpler F."/>
            <person name="Villalobos L.I.A.C."/>
            <person name="Clay J.M."/>
            <person name="Skokan R."/>
            <person name="Toyoda A."/>
            <person name="Suzuki Y."/>
            <person name="Kagoshima H."/>
            <person name="Schijlen E."/>
            <person name="Tajeshwar N."/>
            <person name="Catarino B."/>
            <person name="Hetherington A.J."/>
            <person name="Saltykova A."/>
            <person name="Bonnot C."/>
            <person name="Breuninger H."/>
            <person name="Symeonidi A."/>
            <person name="Radhakrishnan G.V."/>
            <person name="Van Nieuwerburgh F."/>
            <person name="Deforce D."/>
            <person name="Chang C."/>
            <person name="Karol K.G."/>
            <person name="Hedrich R."/>
            <person name="Ulvskov P."/>
            <person name="Glockner G."/>
            <person name="Delwiche C.F."/>
            <person name="Petrasek J."/>
            <person name="Van de Peer Y."/>
            <person name="Friml J."/>
            <person name="Beilby M."/>
            <person name="Dolan L."/>
            <person name="Kohara Y."/>
            <person name="Sugano S."/>
            <person name="Fujiyama A."/>
            <person name="Delaux P.-M."/>
            <person name="Quint M."/>
            <person name="TheiBen G."/>
            <person name="Hagemann M."/>
            <person name="Harholt J."/>
            <person name="Dunand C."/>
            <person name="Zachgo S."/>
            <person name="Langdale J."/>
            <person name="Maumus F."/>
            <person name="Straeten D.V.D."/>
            <person name="Gould S.B."/>
            <person name="Rensing S.A."/>
        </authorList>
    </citation>
    <scope>NUCLEOTIDE SEQUENCE [LARGE SCALE GENOMIC DNA]</scope>
    <source>
        <strain evidence="1 2">S276</strain>
    </source>
</reference>
<keyword evidence="2" id="KW-1185">Reference proteome</keyword>
<gene>
    <name evidence="1" type="ORF">CBR_g38492</name>
</gene>
<protein>
    <submittedName>
        <fullName evidence="1">Uncharacterized protein</fullName>
    </submittedName>
</protein>
<comment type="caution">
    <text evidence="1">The sequence shown here is derived from an EMBL/GenBank/DDBJ whole genome shotgun (WGS) entry which is preliminary data.</text>
</comment>
<sequence length="172" mass="19640">MEGQEHRHCSFFNEGTLWSQSTRAGNRGCTEPETQLRNSGLMLKKMITRCSQTLEPDSGGMRLTLFSRELRRWLANRYLHDLHWINTRSICAHNSLVTLERSCGGNLWMLPTPALAVVIWDLLTYICIGWKSKQGLQTSADVLKLKQLLWQRTAALSPQSVEVLGLFPDRVL</sequence>
<organism evidence="1 2">
    <name type="scientific">Chara braunii</name>
    <name type="common">Braun's stonewort</name>
    <dbReference type="NCBI Taxonomy" id="69332"/>
    <lineage>
        <taxon>Eukaryota</taxon>
        <taxon>Viridiplantae</taxon>
        <taxon>Streptophyta</taxon>
        <taxon>Charophyceae</taxon>
        <taxon>Charales</taxon>
        <taxon>Characeae</taxon>
        <taxon>Chara</taxon>
    </lineage>
</organism>